<feature type="transmembrane region" description="Helical" evidence="1">
    <location>
        <begin position="71"/>
        <end position="96"/>
    </location>
</feature>
<keyword evidence="3" id="KW-1185">Reference proteome</keyword>
<evidence type="ECO:0000256" key="1">
    <source>
        <dbReference type="SAM" id="Phobius"/>
    </source>
</evidence>
<evidence type="ECO:0000313" key="3">
    <source>
        <dbReference type="Proteomes" id="UP000030361"/>
    </source>
</evidence>
<dbReference type="eggNOG" id="ENOG5032VBI">
    <property type="taxonomic scope" value="Bacteria"/>
</dbReference>
<keyword evidence="1" id="KW-0812">Transmembrane</keyword>
<proteinExistence type="predicted"/>
<dbReference type="KEGG" id="lcu:PL11_000115"/>
<evidence type="ECO:0000313" key="2">
    <source>
        <dbReference type="EMBL" id="AQW20465.1"/>
    </source>
</evidence>
<dbReference type="RefSeq" id="WP_035166854.1">
    <property type="nucleotide sequence ID" value="NZ_CP018906.1"/>
</dbReference>
<sequence length="104" mass="11282">MDKKILNGLSYLSIFFAPILFPIIVLIVSSDKDVNRHAIRATILHLIPVILTIVGLIIVGATGLFTNNHKSTGFVAIALLGAILLIDLGVFIYNLVLGIKQFVN</sequence>
<protein>
    <recommendedName>
        <fullName evidence="4">DUF4870 domain-containing protein</fullName>
    </recommendedName>
</protein>
<keyword evidence="1" id="KW-1133">Transmembrane helix</keyword>
<dbReference type="OrthoDB" id="2328241at2"/>
<name>A0A1S6QFT1_9LACO</name>
<accession>A0A1S6QFT1</accession>
<dbReference type="AlphaFoldDB" id="A0A1S6QFT1"/>
<feature type="transmembrane region" description="Helical" evidence="1">
    <location>
        <begin position="42"/>
        <end position="65"/>
    </location>
</feature>
<dbReference type="EMBL" id="CP018906">
    <property type="protein sequence ID" value="AQW20465.1"/>
    <property type="molecule type" value="Genomic_DNA"/>
</dbReference>
<evidence type="ECO:0008006" key="4">
    <source>
        <dbReference type="Google" id="ProtNLM"/>
    </source>
</evidence>
<feature type="transmembrane region" description="Helical" evidence="1">
    <location>
        <begin position="12"/>
        <end position="30"/>
    </location>
</feature>
<organism evidence="2 3">
    <name type="scientific">Lentilactobacillus curieae</name>
    <dbReference type="NCBI Taxonomy" id="1138822"/>
    <lineage>
        <taxon>Bacteria</taxon>
        <taxon>Bacillati</taxon>
        <taxon>Bacillota</taxon>
        <taxon>Bacilli</taxon>
        <taxon>Lactobacillales</taxon>
        <taxon>Lactobacillaceae</taxon>
        <taxon>Lentilactobacillus</taxon>
    </lineage>
</organism>
<gene>
    <name evidence="2" type="ORF">PL11_000115</name>
</gene>
<dbReference type="Proteomes" id="UP000030361">
    <property type="component" value="Chromosome"/>
</dbReference>
<keyword evidence="1" id="KW-0472">Membrane</keyword>
<reference evidence="2 3" key="1">
    <citation type="journal article" date="2015" name="Genome Announc.">
        <title>Genome Sequence of Lactobacillus curieae CCTCC M 2011381T, a Novel Producer of Gamma-aminobutyric Acid.</title>
        <authorList>
            <person name="Wang Y."/>
            <person name="Wang Y."/>
            <person name="Lang C."/>
            <person name="Wei D."/>
            <person name="Xu P."/>
            <person name="Xie J."/>
        </authorList>
    </citation>
    <scope>NUCLEOTIDE SEQUENCE [LARGE SCALE GENOMIC DNA]</scope>
    <source>
        <strain evidence="2 3">CCTCC M 2011381</strain>
    </source>
</reference>